<dbReference type="AlphaFoldDB" id="A0A2V0PJP6"/>
<dbReference type="SUPFAM" id="SSF49468">
    <property type="entry name" value="VHL"/>
    <property type="match status" value="1"/>
</dbReference>
<proteinExistence type="inferred from homology"/>
<dbReference type="Pfam" id="PF01847">
    <property type="entry name" value="VHL"/>
    <property type="match status" value="1"/>
</dbReference>
<feature type="domain" description="von Hippel-Lindau disease tumour suppressor beta" evidence="3">
    <location>
        <begin position="77"/>
        <end position="139"/>
    </location>
</feature>
<dbReference type="InParanoid" id="A0A2V0PJP6"/>
<gene>
    <name evidence="4" type="ORF">Rsub_10460</name>
</gene>
<comment type="caution">
    <text evidence="4">The sequence shown here is derived from an EMBL/GenBank/DDBJ whole genome shotgun (WGS) entry which is preliminary data.</text>
</comment>
<dbReference type="InterPro" id="IPR022772">
    <property type="entry name" value="VHL_tumour_suppress_b/a_dom"/>
</dbReference>
<comment type="similarity">
    <text evidence="1">Belongs to the VHL family.</text>
</comment>
<name>A0A2V0PJP6_9CHLO</name>
<dbReference type="CDD" id="cd05468">
    <property type="entry name" value="pVHL"/>
    <property type="match status" value="1"/>
</dbReference>
<reference evidence="4 5" key="1">
    <citation type="journal article" date="2018" name="Sci. Rep.">
        <title>Raphidocelis subcapitata (=Pseudokirchneriella subcapitata) provides an insight into genome evolution and environmental adaptations in the Sphaeropleales.</title>
        <authorList>
            <person name="Suzuki S."/>
            <person name="Yamaguchi H."/>
            <person name="Nakajima N."/>
            <person name="Kawachi M."/>
        </authorList>
    </citation>
    <scope>NUCLEOTIDE SEQUENCE [LARGE SCALE GENOMIC DNA]</scope>
    <source>
        <strain evidence="4 5">NIES-35</strain>
    </source>
</reference>
<accession>A0A2V0PJP6</accession>
<organism evidence="4 5">
    <name type="scientific">Raphidocelis subcapitata</name>
    <dbReference type="NCBI Taxonomy" id="307507"/>
    <lineage>
        <taxon>Eukaryota</taxon>
        <taxon>Viridiplantae</taxon>
        <taxon>Chlorophyta</taxon>
        <taxon>core chlorophytes</taxon>
        <taxon>Chlorophyceae</taxon>
        <taxon>CS clade</taxon>
        <taxon>Sphaeropleales</taxon>
        <taxon>Selenastraceae</taxon>
        <taxon>Raphidocelis</taxon>
    </lineage>
</organism>
<evidence type="ECO:0000313" key="5">
    <source>
        <dbReference type="Proteomes" id="UP000247498"/>
    </source>
</evidence>
<dbReference type="InterPro" id="IPR036208">
    <property type="entry name" value="VHL_sf"/>
</dbReference>
<sequence length="467" mass="48225">MAAAPAPCGEGSSAAAATPATPLFCQPPLSGLIADAPLKQLRSRSTLRDPPADDAIEATWYLPDAVNALAEPTPVRLRSVHSKQAGVIRFCNKSARSVRALWVDFDGHEVVYSLIEPGTTRLYRTYATHPWIVRELTTGARMMLSGAAAVVGMAEEQSVDITDPPELGWGLGTHRCFPGDFKTAARQLLLAHHRLAAGQATPAAAAAALPAAAAASPRAARAALLPPCSPLCTAAGGPVGALTTTTTRLQLSTPQTQLSIAITTDVAPAGGARVPACCSPMRHPAAGAALLSPFSPRRTINISVNATGSSLGVNIESCSAGHFPGAAAAAAMSPRLASRGLGPLGDCASPLGASRKRSAIASLVSTPTRRRVAQPLSAAPLAATDLGDLPLALVVRIVELAAPKQWQGVHMPRVGRPDVRPTQLACPPDTKTQREEEEEAAAAAAAQQQQQQQLEEQVMGGAVPMEL</sequence>
<evidence type="ECO:0000256" key="1">
    <source>
        <dbReference type="ARBA" id="ARBA00010057"/>
    </source>
</evidence>
<dbReference type="InterPro" id="IPR024053">
    <property type="entry name" value="VHL_beta_dom"/>
</dbReference>
<feature type="region of interest" description="Disordered" evidence="2">
    <location>
        <begin position="412"/>
        <end position="467"/>
    </location>
</feature>
<evidence type="ECO:0000256" key="2">
    <source>
        <dbReference type="SAM" id="MobiDB-lite"/>
    </source>
</evidence>
<protein>
    <recommendedName>
        <fullName evidence="3">von Hippel-Lindau disease tumour suppressor beta domain-containing protein</fullName>
    </recommendedName>
</protein>
<dbReference type="InterPro" id="IPR037140">
    <property type="entry name" value="VHL_beta_dom_sf"/>
</dbReference>
<evidence type="ECO:0000259" key="3">
    <source>
        <dbReference type="Pfam" id="PF01847"/>
    </source>
</evidence>
<keyword evidence="5" id="KW-1185">Reference proteome</keyword>
<dbReference type="EMBL" id="BDRX01000101">
    <property type="protein sequence ID" value="GBF97537.1"/>
    <property type="molecule type" value="Genomic_DNA"/>
</dbReference>
<dbReference type="Proteomes" id="UP000247498">
    <property type="component" value="Unassembled WGS sequence"/>
</dbReference>
<dbReference type="Gene3D" id="2.60.40.780">
    <property type="entry name" value="von Hippel-Lindau disease tumour suppressor, beta domain"/>
    <property type="match status" value="1"/>
</dbReference>
<feature type="compositionally biased region" description="Low complexity" evidence="2">
    <location>
        <begin position="441"/>
        <end position="457"/>
    </location>
</feature>
<dbReference type="STRING" id="307507.A0A2V0PJP6"/>
<evidence type="ECO:0000313" key="4">
    <source>
        <dbReference type="EMBL" id="GBF97537.1"/>
    </source>
</evidence>
<dbReference type="OrthoDB" id="549973at2759"/>